<evidence type="ECO:0000313" key="1">
    <source>
        <dbReference type="EMBL" id="AWL92105.1"/>
    </source>
</evidence>
<name>A0A2U8P307_9BRAD</name>
<protein>
    <submittedName>
        <fullName evidence="1">Uncharacterized protein</fullName>
    </submittedName>
</protein>
<sequence length="75" mass="8458">MSTTVTLKAVQRRFERSQNYRSKICALSPRERQGLHGSRFALIEGNSILDAGDLEAVQRWCRDAGVLHRSETIVA</sequence>
<accession>A0A2U8P307</accession>
<dbReference type="KEGG" id="bot:CIT37_07755"/>
<gene>
    <name evidence="1" type="ORF">CIT37_07755</name>
</gene>
<dbReference type="Proteomes" id="UP000215703">
    <property type="component" value="Chromosome"/>
</dbReference>
<organism evidence="1 2">
    <name type="scientific">Bradyrhizobium ottawaense</name>
    <dbReference type="NCBI Taxonomy" id="931866"/>
    <lineage>
        <taxon>Bacteria</taxon>
        <taxon>Pseudomonadati</taxon>
        <taxon>Pseudomonadota</taxon>
        <taxon>Alphaproteobacteria</taxon>
        <taxon>Hyphomicrobiales</taxon>
        <taxon>Nitrobacteraceae</taxon>
        <taxon>Bradyrhizobium</taxon>
    </lineage>
</organism>
<proteinExistence type="predicted"/>
<dbReference type="AlphaFoldDB" id="A0A2U8P307"/>
<dbReference type="GeneID" id="92970531"/>
<evidence type="ECO:0000313" key="2">
    <source>
        <dbReference type="Proteomes" id="UP000215703"/>
    </source>
</evidence>
<reference evidence="1 2" key="2">
    <citation type="journal article" date="2017" name="Syst. Appl. Microbiol.">
        <title>Soybeans inoculated with root zone soils of Canadian native legumes harbour diverse and novel Bradyrhizobium spp. that possess agricultural potential.</title>
        <authorList>
            <person name="Bromfield E.S.P."/>
            <person name="Cloutier S."/>
            <person name="Tambong J.T."/>
            <person name="Tran Thi T.V."/>
        </authorList>
    </citation>
    <scope>NUCLEOTIDE SEQUENCE [LARGE SCALE GENOMIC DNA]</scope>
    <source>
        <strain evidence="1 2">OO99</strain>
    </source>
</reference>
<dbReference type="RefSeq" id="WP_095426833.1">
    <property type="nucleotide sequence ID" value="NZ_CP029425.2"/>
</dbReference>
<dbReference type="EMBL" id="CP029425">
    <property type="protein sequence ID" value="AWL92105.1"/>
    <property type="molecule type" value="Genomic_DNA"/>
</dbReference>
<reference evidence="1 2" key="1">
    <citation type="journal article" date="2014" name="Int. J. Syst. Evol. Microbiol.">
        <title>Bradyrhizobium ottawaense sp. nov., a symbiotic nitrogen fixing bacterium from root nodules of soybeans in Canada.</title>
        <authorList>
            <person name="Yu X."/>
            <person name="Cloutier S."/>
            <person name="Tambong J.T."/>
            <person name="Bromfield E.S."/>
        </authorList>
    </citation>
    <scope>NUCLEOTIDE SEQUENCE [LARGE SCALE GENOMIC DNA]</scope>
    <source>
        <strain evidence="1 2">OO99</strain>
    </source>
</reference>